<gene>
    <name evidence="1" type="ORF">SDC9_01602</name>
</gene>
<proteinExistence type="predicted"/>
<dbReference type="AlphaFoldDB" id="A0A644SN70"/>
<dbReference type="EMBL" id="VSSQ01000002">
    <property type="protein sequence ID" value="MPL56120.1"/>
    <property type="molecule type" value="Genomic_DNA"/>
</dbReference>
<accession>A0A644SN70</accession>
<sequence>MNSKFKLIFSLIIFLVLFFIYNHNSKWTDFFKTYKELFLEHYLPLEMNNEKYLGIISDSSNHMNPYLRFSKTCLPLLNSWENTFEKGDIVSKSKKSTDLILLRDNKTNIIKLDTINFEGSPFPCECSKILK</sequence>
<evidence type="ECO:0000313" key="1">
    <source>
        <dbReference type="EMBL" id="MPL56120.1"/>
    </source>
</evidence>
<name>A0A644SN70_9ZZZZ</name>
<comment type="caution">
    <text evidence="1">The sequence shown here is derived from an EMBL/GenBank/DDBJ whole genome shotgun (WGS) entry which is preliminary data.</text>
</comment>
<reference evidence="1" key="1">
    <citation type="submission" date="2019-08" db="EMBL/GenBank/DDBJ databases">
        <authorList>
            <person name="Kucharzyk K."/>
            <person name="Murdoch R.W."/>
            <person name="Higgins S."/>
            <person name="Loffler F."/>
        </authorList>
    </citation>
    <scope>NUCLEOTIDE SEQUENCE</scope>
</reference>
<organism evidence="1">
    <name type="scientific">bioreactor metagenome</name>
    <dbReference type="NCBI Taxonomy" id="1076179"/>
    <lineage>
        <taxon>unclassified sequences</taxon>
        <taxon>metagenomes</taxon>
        <taxon>ecological metagenomes</taxon>
    </lineage>
</organism>
<protein>
    <submittedName>
        <fullName evidence="1">Uncharacterized protein</fullName>
    </submittedName>
</protein>